<dbReference type="Gene3D" id="3.30.750.24">
    <property type="entry name" value="STAS domain"/>
    <property type="match status" value="1"/>
</dbReference>
<dbReference type="EMBL" id="VNHW01000001">
    <property type="protein sequence ID" value="TYP90751.1"/>
    <property type="molecule type" value="Genomic_DNA"/>
</dbReference>
<evidence type="ECO:0000259" key="1">
    <source>
        <dbReference type="PROSITE" id="PS50801"/>
    </source>
</evidence>
<dbReference type="GO" id="GO:0043856">
    <property type="term" value="F:anti-sigma factor antagonist activity"/>
    <property type="evidence" value="ECO:0007669"/>
    <property type="project" value="TreeGrafter"/>
</dbReference>
<dbReference type="RefSeq" id="WP_208092289.1">
    <property type="nucleotide sequence ID" value="NZ_VNHW01000001.1"/>
</dbReference>
<dbReference type="InterPro" id="IPR036513">
    <property type="entry name" value="STAS_dom_sf"/>
</dbReference>
<dbReference type="PROSITE" id="PS50801">
    <property type="entry name" value="STAS"/>
    <property type="match status" value="1"/>
</dbReference>
<organism evidence="2 3">
    <name type="scientific">Blastococcus xanthinilyticus</name>
    <dbReference type="NCBI Taxonomy" id="1564164"/>
    <lineage>
        <taxon>Bacteria</taxon>
        <taxon>Bacillati</taxon>
        <taxon>Actinomycetota</taxon>
        <taxon>Actinomycetes</taxon>
        <taxon>Geodermatophilales</taxon>
        <taxon>Geodermatophilaceae</taxon>
        <taxon>Blastococcus</taxon>
    </lineage>
</organism>
<dbReference type="PANTHER" id="PTHR33495">
    <property type="entry name" value="ANTI-SIGMA FACTOR ANTAGONIST TM_1081-RELATED-RELATED"/>
    <property type="match status" value="1"/>
</dbReference>
<evidence type="ECO:0000313" key="2">
    <source>
        <dbReference type="EMBL" id="TYP90751.1"/>
    </source>
</evidence>
<dbReference type="PANTHER" id="PTHR33495:SF13">
    <property type="entry name" value="ANTI-SIGMA-F FACTOR ANTAGONIST RSFB"/>
    <property type="match status" value="1"/>
</dbReference>
<dbReference type="SUPFAM" id="SSF52091">
    <property type="entry name" value="SpoIIaa-like"/>
    <property type="match status" value="1"/>
</dbReference>
<accession>A0A5S5D478</accession>
<dbReference type="Proteomes" id="UP000322499">
    <property type="component" value="Unassembled WGS sequence"/>
</dbReference>
<sequence>MLFDVQRTTVAGRPALTVRGELDIATAPQLAEAAEAVFAGSPAALVVDLTPTEFLDSSGARSLFRLARRAADEGVAFHVVAPRSNRPIRLPIDLMELDSVMPIVNSAGELPAAAVGREGT</sequence>
<dbReference type="CDD" id="cd07043">
    <property type="entry name" value="STAS_anti-anti-sigma_factors"/>
    <property type="match status" value="1"/>
</dbReference>
<dbReference type="Pfam" id="PF01740">
    <property type="entry name" value="STAS"/>
    <property type="match status" value="1"/>
</dbReference>
<protein>
    <submittedName>
        <fullName evidence="2">Anti-anti-sigma factor</fullName>
    </submittedName>
</protein>
<dbReference type="AlphaFoldDB" id="A0A5S5D478"/>
<comment type="caution">
    <text evidence="2">The sequence shown here is derived from an EMBL/GenBank/DDBJ whole genome shotgun (WGS) entry which is preliminary data.</text>
</comment>
<evidence type="ECO:0000313" key="3">
    <source>
        <dbReference type="Proteomes" id="UP000322499"/>
    </source>
</evidence>
<name>A0A5S5D478_9ACTN</name>
<gene>
    <name evidence="2" type="ORF">BD833_101469</name>
</gene>
<dbReference type="InterPro" id="IPR002645">
    <property type="entry name" value="STAS_dom"/>
</dbReference>
<proteinExistence type="predicted"/>
<reference evidence="2 3" key="1">
    <citation type="submission" date="2019-07" db="EMBL/GenBank/DDBJ databases">
        <title>Genomic Encyclopedia of Archaeal and Bacterial Type Strains, Phase II (KMG-II): from individual species to whole genera.</title>
        <authorList>
            <person name="Goeker M."/>
        </authorList>
    </citation>
    <scope>NUCLEOTIDE SEQUENCE [LARGE SCALE GENOMIC DNA]</scope>
    <source>
        <strain evidence="2 3">DSM 46842</strain>
    </source>
</reference>
<feature type="domain" description="STAS" evidence="1">
    <location>
        <begin position="3"/>
        <end position="114"/>
    </location>
</feature>
<keyword evidence="3" id="KW-1185">Reference proteome</keyword>